<accession>A0ABD2LVE3</accession>
<comment type="caution">
    <text evidence="2">The sequence shown here is derived from an EMBL/GenBank/DDBJ whole genome shotgun (WGS) entry which is preliminary data.</text>
</comment>
<evidence type="ECO:0000313" key="3">
    <source>
        <dbReference type="Proteomes" id="UP001620626"/>
    </source>
</evidence>
<evidence type="ECO:0000313" key="2">
    <source>
        <dbReference type="EMBL" id="KAL3119164.1"/>
    </source>
</evidence>
<keyword evidence="3" id="KW-1185">Reference proteome</keyword>
<proteinExistence type="predicted"/>
<organism evidence="2 3">
    <name type="scientific">Heterodera trifolii</name>
    <dbReference type="NCBI Taxonomy" id="157864"/>
    <lineage>
        <taxon>Eukaryota</taxon>
        <taxon>Metazoa</taxon>
        <taxon>Ecdysozoa</taxon>
        <taxon>Nematoda</taxon>
        <taxon>Chromadorea</taxon>
        <taxon>Rhabditida</taxon>
        <taxon>Tylenchina</taxon>
        <taxon>Tylenchomorpha</taxon>
        <taxon>Tylenchoidea</taxon>
        <taxon>Heteroderidae</taxon>
        <taxon>Heteroderinae</taxon>
        <taxon>Heterodera</taxon>
    </lineage>
</organism>
<feature type="compositionally biased region" description="Basic residues" evidence="1">
    <location>
        <begin position="134"/>
        <end position="144"/>
    </location>
</feature>
<reference evidence="2 3" key="1">
    <citation type="submission" date="2024-10" db="EMBL/GenBank/DDBJ databases">
        <authorList>
            <person name="Kim D."/>
        </authorList>
    </citation>
    <scope>NUCLEOTIDE SEQUENCE [LARGE SCALE GENOMIC DNA]</scope>
    <source>
        <strain evidence="2">BH-2024</strain>
    </source>
</reference>
<sequence>MAEAVAAEMHEQKDIDESEAPSAPQTMEEAEEQKAYDKPWPVVDHHRARQAFSSLSPQDYRMNYHSKVFDENSAGFSPNLRAHPLLVSVVYASIALFVIEKVIGNVCFCVSVDCDFNGFGGAAGKGGGKEQKKPKERTKCKHKSPPGGGEGNAARGEDDAMNELRISTAVAAICC</sequence>
<dbReference type="EMBL" id="JBICBT010000258">
    <property type="protein sequence ID" value="KAL3119164.1"/>
    <property type="molecule type" value="Genomic_DNA"/>
</dbReference>
<dbReference type="Proteomes" id="UP001620626">
    <property type="component" value="Unassembled WGS sequence"/>
</dbReference>
<dbReference type="AlphaFoldDB" id="A0ABD2LVE3"/>
<feature type="region of interest" description="Disordered" evidence="1">
    <location>
        <begin position="124"/>
        <end position="160"/>
    </location>
</feature>
<name>A0ABD2LVE3_9BILA</name>
<protein>
    <submittedName>
        <fullName evidence="2">Uncharacterized protein</fullName>
    </submittedName>
</protein>
<gene>
    <name evidence="2" type="ORF">niasHT_003947</name>
</gene>
<evidence type="ECO:0000256" key="1">
    <source>
        <dbReference type="SAM" id="MobiDB-lite"/>
    </source>
</evidence>
<feature type="region of interest" description="Disordered" evidence="1">
    <location>
        <begin position="1"/>
        <end position="37"/>
    </location>
</feature>